<reference evidence="1 2" key="1">
    <citation type="submission" date="2019-09" db="EMBL/GenBank/DDBJ databases">
        <title>Draft genome of the ectomycorrhizal ascomycete Sphaerosporella brunnea.</title>
        <authorList>
            <consortium name="DOE Joint Genome Institute"/>
            <person name="Benucci G.M."/>
            <person name="Marozzi G."/>
            <person name="Antonielli L."/>
            <person name="Sanchez S."/>
            <person name="Marco P."/>
            <person name="Wang X."/>
            <person name="Falini L.B."/>
            <person name="Barry K."/>
            <person name="Haridas S."/>
            <person name="Lipzen A."/>
            <person name="Labutti K."/>
            <person name="Grigoriev I.V."/>
            <person name="Murat C."/>
            <person name="Martin F."/>
            <person name="Albertini E."/>
            <person name="Donnini D."/>
            <person name="Bonito G."/>
        </authorList>
    </citation>
    <scope>NUCLEOTIDE SEQUENCE [LARGE SCALE GENOMIC DNA]</scope>
    <source>
        <strain evidence="1 2">Sb_GMNB300</strain>
    </source>
</reference>
<dbReference type="EMBL" id="VXIS01000040">
    <property type="protein sequence ID" value="KAA8911051.1"/>
    <property type="molecule type" value="Genomic_DNA"/>
</dbReference>
<accession>A0A5J5F3S0</accession>
<comment type="caution">
    <text evidence="1">The sequence shown here is derived from an EMBL/GenBank/DDBJ whole genome shotgun (WGS) entry which is preliminary data.</text>
</comment>
<sequence length="97" mass="10428">MTESIWFCPVCGFGPLNPNTDPACPECGWYPGCTSRSNCEATSVEDDVAPIYPTISQSTSAAWAAKSFETLQLSATSLQLDSSECTYTSTKSNPFII</sequence>
<dbReference type="OrthoDB" id="10521403at2759"/>
<name>A0A5J5F3S0_9PEZI</name>
<dbReference type="AlphaFoldDB" id="A0A5J5F3S0"/>
<keyword evidence="2" id="KW-1185">Reference proteome</keyword>
<evidence type="ECO:0000313" key="2">
    <source>
        <dbReference type="Proteomes" id="UP000326924"/>
    </source>
</evidence>
<dbReference type="Proteomes" id="UP000326924">
    <property type="component" value="Unassembled WGS sequence"/>
</dbReference>
<evidence type="ECO:0000313" key="1">
    <source>
        <dbReference type="EMBL" id="KAA8911051.1"/>
    </source>
</evidence>
<gene>
    <name evidence="1" type="ORF">FN846DRAFT_904640</name>
</gene>
<proteinExistence type="predicted"/>
<organism evidence="1 2">
    <name type="scientific">Sphaerosporella brunnea</name>
    <dbReference type="NCBI Taxonomy" id="1250544"/>
    <lineage>
        <taxon>Eukaryota</taxon>
        <taxon>Fungi</taxon>
        <taxon>Dikarya</taxon>
        <taxon>Ascomycota</taxon>
        <taxon>Pezizomycotina</taxon>
        <taxon>Pezizomycetes</taxon>
        <taxon>Pezizales</taxon>
        <taxon>Pyronemataceae</taxon>
        <taxon>Sphaerosporella</taxon>
    </lineage>
</organism>
<protein>
    <submittedName>
        <fullName evidence="1">Uncharacterized protein</fullName>
    </submittedName>
</protein>
<dbReference type="InParanoid" id="A0A5J5F3S0"/>